<dbReference type="Proteomes" id="UP000028194">
    <property type="component" value="Chromosome"/>
</dbReference>
<dbReference type="EMBL" id="CP007174">
    <property type="protein sequence ID" value="AIF84943.1"/>
    <property type="molecule type" value="Genomic_DNA"/>
</dbReference>
<sequence>MKGGSTSRVVRATAGADKTLMKTTFLSYYISMYNTVNEKVGYPNAPVTVDEIYDFLQDLKHEAGEPIPDIAKEDISFSFYVLKMLGICKCA</sequence>
<gene>
    <name evidence="1" type="ORF">NTE_02905</name>
</gene>
<keyword evidence="2" id="KW-1185">Reference proteome</keyword>
<evidence type="ECO:0000313" key="2">
    <source>
        <dbReference type="Proteomes" id="UP000028194"/>
    </source>
</evidence>
<dbReference type="OrthoDB" id="372918at2157"/>
<organism evidence="1 2">
    <name type="scientific">Candidatus Nitrososphaera evergladensis SR1</name>
    <dbReference type="NCBI Taxonomy" id="1459636"/>
    <lineage>
        <taxon>Archaea</taxon>
        <taxon>Nitrososphaerota</taxon>
        <taxon>Nitrososphaeria</taxon>
        <taxon>Nitrososphaerales</taxon>
        <taxon>Nitrososphaeraceae</taxon>
        <taxon>Nitrososphaera</taxon>
    </lineage>
</organism>
<dbReference type="AlphaFoldDB" id="A0A075MUV2"/>
<accession>A0A075MUV2</accession>
<proteinExistence type="predicted"/>
<dbReference type="HOGENOM" id="CLU_2433974_0_0_2"/>
<dbReference type="RefSeq" id="WP_148701429.1">
    <property type="nucleotide sequence ID" value="NZ_CP007174.1"/>
</dbReference>
<protein>
    <submittedName>
        <fullName evidence="1">Uncharacterized protein</fullName>
    </submittedName>
</protein>
<name>A0A075MUV2_9ARCH</name>
<evidence type="ECO:0000313" key="1">
    <source>
        <dbReference type="EMBL" id="AIF84943.1"/>
    </source>
</evidence>
<dbReference type="GeneID" id="41598583"/>
<dbReference type="STRING" id="1459636.NTE_02905"/>
<reference evidence="1 2" key="1">
    <citation type="journal article" date="2014" name="PLoS ONE">
        <title>Genome Sequence of Candidatus Nitrososphaera evergladensis from Group I.1b Enriched from Everglades Soil Reveals Novel Genomic Features of the Ammonia-Oxidizing Archaea.</title>
        <authorList>
            <person name="Zhalnina K.V."/>
            <person name="Dias R."/>
            <person name="Leonard M.T."/>
            <person name="Dorr de Quadros P."/>
            <person name="Camargo F.A."/>
            <person name="Drew J.C."/>
            <person name="Farmerie W.G."/>
            <person name="Daroub S.H."/>
            <person name="Triplett E.W."/>
        </authorList>
    </citation>
    <scope>NUCLEOTIDE SEQUENCE [LARGE SCALE GENOMIC DNA]</scope>
    <source>
        <strain evidence="1 2">SR1</strain>
    </source>
</reference>
<dbReference type="KEGG" id="nev:NTE_02905"/>